<evidence type="ECO:0000256" key="4">
    <source>
        <dbReference type="ARBA" id="ARBA00048267"/>
    </source>
</evidence>
<dbReference type="InterPro" id="IPR011006">
    <property type="entry name" value="CheY-like_superfamily"/>
</dbReference>
<dbReference type="CDD" id="cd17541">
    <property type="entry name" value="REC_CheB-like"/>
    <property type="match status" value="1"/>
</dbReference>
<keyword evidence="5 7" id="KW-0597">Phosphoprotein</keyword>
<dbReference type="NCBIfam" id="NF009206">
    <property type="entry name" value="PRK12555.1"/>
    <property type="match status" value="1"/>
</dbReference>
<dbReference type="EC" id="3.1.1.61" evidence="5"/>
<accession>A0A0C1NEE0</accession>
<dbReference type="SUPFAM" id="SSF52172">
    <property type="entry name" value="CheY-like"/>
    <property type="match status" value="1"/>
</dbReference>
<feature type="domain" description="CheB-type methylesterase" evidence="9">
    <location>
        <begin position="141"/>
        <end position="331"/>
    </location>
</feature>
<feature type="domain" description="Response regulatory" evidence="8">
    <location>
        <begin position="2"/>
        <end position="119"/>
    </location>
</feature>
<comment type="catalytic activity">
    <reaction evidence="5">
        <text>L-glutaminyl-[protein] + H2O = L-glutamyl-[protein] + NH4(+)</text>
        <dbReference type="Rhea" id="RHEA:16441"/>
        <dbReference type="Rhea" id="RHEA-COMP:10207"/>
        <dbReference type="Rhea" id="RHEA-COMP:10208"/>
        <dbReference type="ChEBI" id="CHEBI:15377"/>
        <dbReference type="ChEBI" id="CHEBI:28938"/>
        <dbReference type="ChEBI" id="CHEBI:29973"/>
        <dbReference type="ChEBI" id="CHEBI:30011"/>
        <dbReference type="EC" id="3.5.1.44"/>
    </reaction>
</comment>
<dbReference type="PROSITE" id="PS50110">
    <property type="entry name" value="RESPONSE_REGULATORY"/>
    <property type="match status" value="1"/>
</dbReference>
<dbReference type="PANTHER" id="PTHR42872">
    <property type="entry name" value="PROTEIN-GLUTAMATE METHYLESTERASE/PROTEIN-GLUTAMINE GLUTAMINASE"/>
    <property type="match status" value="1"/>
</dbReference>
<evidence type="ECO:0000256" key="3">
    <source>
        <dbReference type="ARBA" id="ARBA00022801"/>
    </source>
</evidence>
<comment type="PTM">
    <text evidence="5">Phosphorylated by CheA. Phosphorylation of the N-terminal regulatory domain activates the methylesterase activity.</text>
</comment>
<comment type="catalytic activity">
    <reaction evidence="4 5">
        <text>[protein]-L-glutamate 5-O-methyl ester + H2O = L-glutamyl-[protein] + methanol + H(+)</text>
        <dbReference type="Rhea" id="RHEA:23236"/>
        <dbReference type="Rhea" id="RHEA-COMP:10208"/>
        <dbReference type="Rhea" id="RHEA-COMP:10311"/>
        <dbReference type="ChEBI" id="CHEBI:15377"/>
        <dbReference type="ChEBI" id="CHEBI:15378"/>
        <dbReference type="ChEBI" id="CHEBI:17790"/>
        <dbReference type="ChEBI" id="CHEBI:29973"/>
        <dbReference type="ChEBI" id="CHEBI:82795"/>
        <dbReference type="EC" id="3.1.1.61"/>
    </reaction>
</comment>
<dbReference type="EMBL" id="JHEG02000048">
    <property type="protein sequence ID" value="KIE11156.1"/>
    <property type="molecule type" value="Genomic_DNA"/>
</dbReference>
<dbReference type="CDD" id="cd16432">
    <property type="entry name" value="CheB_Rec"/>
    <property type="match status" value="1"/>
</dbReference>
<dbReference type="InterPro" id="IPR000673">
    <property type="entry name" value="Sig_transdc_resp-reg_Me-estase"/>
</dbReference>
<dbReference type="Pfam" id="PF01339">
    <property type="entry name" value="CheB_methylest"/>
    <property type="match status" value="1"/>
</dbReference>
<evidence type="ECO:0000313" key="11">
    <source>
        <dbReference type="EMBL" id="KIE11156.1"/>
    </source>
</evidence>
<dbReference type="GO" id="GO:0000156">
    <property type="term" value="F:phosphorelay response regulator activity"/>
    <property type="evidence" value="ECO:0007669"/>
    <property type="project" value="InterPro"/>
</dbReference>
<evidence type="ECO:0000259" key="9">
    <source>
        <dbReference type="PROSITE" id="PS50122"/>
    </source>
</evidence>
<comment type="domain">
    <text evidence="5">Contains a C-terminal catalytic domain, and an N-terminal region which modulates catalytic activity.</text>
</comment>
<dbReference type="Gene3D" id="3.40.50.180">
    <property type="entry name" value="Methylesterase CheB, C-terminal domain"/>
    <property type="match status" value="1"/>
</dbReference>
<evidence type="ECO:0000256" key="5">
    <source>
        <dbReference type="HAMAP-Rule" id="MF_00099"/>
    </source>
</evidence>
<keyword evidence="1 5" id="KW-0963">Cytoplasm</keyword>
<dbReference type="InterPro" id="IPR035909">
    <property type="entry name" value="CheB_C"/>
</dbReference>
<name>A0A0C1NEE0_9CYAN</name>
<dbReference type="InterPro" id="IPR001789">
    <property type="entry name" value="Sig_transdc_resp-reg_receiver"/>
</dbReference>
<protein>
    <recommendedName>
        <fullName evidence="5">Protein-glutamate methylesterase/protein-glutamine glutaminase</fullName>
        <ecNumber evidence="5">3.1.1.61</ecNumber>
        <ecNumber evidence="5">3.5.1.44</ecNumber>
    </recommendedName>
</protein>
<dbReference type="SUPFAM" id="SSF52738">
    <property type="entry name" value="Methylesterase CheB, C-terminal domain"/>
    <property type="match status" value="1"/>
</dbReference>
<keyword evidence="2 5" id="KW-0145">Chemotaxis</keyword>
<dbReference type="RefSeq" id="WP_038085055.1">
    <property type="nucleotide sequence ID" value="NZ_JHEG04000001.1"/>
</dbReference>
<evidence type="ECO:0000256" key="6">
    <source>
        <dbReference type="PROSITE-ProRule" id="PRU00050"/>
    </source>
</evidence>
<sequence>MRIAIVNDAPIAVEALRQAIAMKPDYEIAWVAFDGVEAVTKCSVDTPDLILMDVLMPEMDGVEATRRIMSQSPCAILMVTASVNRYAAKVFEAMGYGALDAINTPTISYGQQTIDGTGLLKKIATISRLIGKSSYHHLQSSQHNKLLIAIGASTGGPQALATILSQFPKDFQAAFIVIQHIDAQFAPGLAAWLDAQIPMTVQLAIPGSTPHKGIVLIAGKNHHLIVRPDMTLAYDRQPLDSFYHPSVDVFFKSVANHWIGHGVGVLLTGMGRDGAQGLKLLRDKGWHTIAQDRQTSIVYGMPKAAVDLGAAVEVLPVDAIANACIRHLQNQNEG</sequence>
<dbReference type="EC" id="3.5.1.44" evidence="5"/>
<dbReference type="SMART" id="SM00448">
    <property type="entry name" value="REC"/>
    <property type="match status" value="1"/>
</dbReference>
<dbReference type="Pfam" id="PF00072">
    <property type="entry name" value="Response_reg"/>
    <property type="match status" value="1"/>
</dbReference>
<evidence type="ECO:0000256" key="2">
    <source>
        <dbReference type="ARBA" id="ARBA00022500"/>
    </source>
</evidence>
<feature type="active site" evidence="5 6">
    <location>
        <position position="180"/>
    </location>
</feature>
<dbReference type="GO" id="GO:0008984">
    <property type="term" value="F:protein-glutamate methylesterase activity"/>
    <property type="evidence" value="ECO:0007669"/>
    <property type="project" value="UniProtKB-UniRule"/>
</dbReference>
<keyword evidence="12" id="KW-1185">Reference proteome</keyword>
<comment type="similarity">
    <text evidence="5">Belongs to the CheB family.</text>
</comment>
<dbReference type="PROSITE" id="PS50122">
    <property type="entry name" value="CHEB"/>
    <property type="match status" value="1"/>
</dbReference>
<dbReference type="GO" id="GO:0005737">
    <property type="term" value="C:cytoplasm"/>
    <property type="evidence" value="ECO:0007669"/>
    <property type="project" value="UniProtKB-SubCell"/>
</dbReference>
<evidence type="ECO:0000256" key="7">
    <source>
        <dbReference type="PROSITE-ProRule" id="PRU00169"/>
    </source>
</evidence>
<dbReference type="GO" id="GO:0006935">
    <property type="term" value="P:chemotaxis"/>
    <property type="evidence" value="ECO:0007669"/>
    <property type="project" value="UniProtKB-UniRule"/>
</dbReference>
<evidence type="ECO:0000313" key="12">
    <source>
        <dbReference type="Proteomes" id="UP000029738"/>
    </source>
</evidence>
<organism evidence="11">
    <name type="scientific">Tolypothrix bouteillei VB521301</name>
    <dbReference type="NCBI Taxonomy" id="1479485"/>
    <lineage>
        <taxon>Bacteria</taxon>
        <taxon>Bacillati</taxon>
        <taxon>Cyanobacteriota</taxon>
        <taxon>Cyanophyceae</taxon>
        <taxon>Nostocales</taxon>
        <taxon>Tolypothrichaceae</taxon>
        <taxon>Tolypothrix</taxon>
    </lineage>
</organism>
<dbReference type="STRING" id="1479485.DA73_0222435"/>
<evidence type="ECO:0000313" key="10">
    <source>
        <dbReference type="EMBL" id="KAF3887208.1"/>
    </source>
</evidence>
<dbReference type="OrthoDB" id="9793421at2"/>
<dbReference type="PANTHER" id="PTHR42872:SF6">
    <property type="entry name" value="PROTEIN-GLUTAMATE METHYLESTERASE_PROTEIN-GLUTAMINE GLUTAMINASE"/>
    <property type="match status" value="1"/>
</dbReference>
<gene>
    <name evidence="5" type="primary">cheB</name>
    <name evidence="11" type="ORF">DA73_0222435</name>
    <name evidence="10" type="ORF">DA73_0400018230</name>
</gene>
<dbReference type="AlphaFoldDB" id="A0A0C1NEE0"/>
<dbReference type="GO" id="GO:0050568">
    <property type="term" value="F:protein-glutamine glutaminase activity"/>
    <property type="evidence" value="ECO:0007669"/>
    <property type="project" value="UniProtKB-UniRule"/>
</dbReference>
<dbReference type="InterPro" id="IPR008248">
    <property type="entry name" value="CheB-like"/>
</dbReference>
<feature type="active site" evidence="5 6">
    <location>
        <position position="273"/>
    </location>
</feature>
<keyword evidence="3 5" id="KW-0378">Hydrolase</keyword>
<dbReference type="Gene3D" id="3.40.50.2300">
    <property type="match status" value="1"/>
</dbReference>
<feature type="modified residue" description="4-aspartylphosphate" evidence="5 7">
    <location>
        <position position="53"/>
    </location>
</feature>
<dbReference type="EMBL" id="JHEG04000001">
    <property type="protein sequence ID" value="KAF3887208.1"/>
    <property type="molecule type" value="Genomic_DNA"/>
</dbReference>
<dbReference type="Proteomes" id="UP000029738">
    <property type="component" value="Unassembled WGS sequence"/>
</dbReference>
<reference evidence="10" key="2">
    <citation type="submission" date="2019-11" db="EMBL/GenBank/DDBJ databases">
        <title>Improved Assembly of Tolypothrix boutellei genome.</title>
        <authorList>
            <person name="Sarangi A.N."/>
            <person name="Mukherjee M."/>
            <person name="Ghosh S."/>
            <person name="Singh D."/>
            <person name="Das A."/>
            <person name="Kant S."/>
            <person name="Prusty A."/>
            <person name="Tripathy S."/>
        </authorList>
    </citation>
    <scope>NUCLEOTIDE SEQUENCE</scope>
    <source>
        <strain evidence="10">VB521301</strain>
    </source>
</reference>
<dbReference type="PIRSF" id="PIRSF000876">
    <property type="entry name" value="RR_chemtxs_CheB"/>
    <property type="match status" value="1"/>
</dbReference>
<proteinExistence type="inferred from homology"/>
<reference evidence="11" key="1">
    <citation type="journal article" date="2015" name="Genome Announc.">
        <title>Draft Genome Sequence of Tolypothrix boutellei Strain VB521301.</title>
        <authorList>
            <person name="Chandrababunaidu M.M."/>
            <person name="Singh D."/>
            <person name="Sen D."/>
            <person name="Bhan S."/>
            <person name="Das S."/>
            <person name="Gupta A."/>
            <person name="Adhikary S.P."/>
            <person name="Tripathy S."/>
        </authorList>
    </citation>
    <scope>NUCLEOTIDE SEQUENCE</scope>
    <source>
        <strain evidence="11">VB521301</strain>
    </source>
</reference>
<feature type="active site" evidence="5 6">
    <location>
        <position position="153"/>
    </location>
</feature>
<comment type="caution">
    <text evidence="11">The sequence shown here is derived from an EMBL/GenBank/DDBJ whole genome shotgun (WGS) entry which is preliminary data.</text>
</comment>
<comment type="function">
    <text evidence="5">Involved in chemotaxis. Part of a chemotaxis signal transduction system that modulates chemotaxis in response to various stimuli. Catalyzes the demethylation of specific methylglutamate residues introduced into the chemoreceptors (methyl-accepting chemotaxis proteins or MCP) by CheR. Also mediates the irreversible deamidation of specific glutamine residues to glutamic acid.</text>
</comment>
<evidence type="ECO:0000256" key="1">
    <source>
        <dbReference type="ARBA" id="ARBA00022490"/>
    </source>
</evidence>
<comment type="subcellular location">
    <subcellularLocation>
        <location evidence="5">Cytoplasm</location>
    </subcellularLocation>
</comment>
<dbReference type="HAMAP" id="MF_00099">
    <property type="entry name" value="CheB_chemtxs"/>
    <property type="match status" value="1"/>
</dbReference>
<evidence type="ECO:0000259" key="8">
    <source>
        <dbReference type="PROSITE" id="PS50110"/>
    </source>
</evidence>